<gene>
    <name evidence="5" type="ORF">JIN85_17745</name>
</gene>
<comment type="caution">
    <text evidence="5">The sequence shown here is derived from an EMBL/GenBank/DDBJ whole genome shotgun (WGS) entry which is preliminary data.</text>
</comment>
<evidence type="ECO:0000313" key="6">
    <source>
        <dbReference type="Proteomes" id="UP000603141"/>
    </source>
</evidence>
<dbReference type="AlphaFoldDB" id="A0A934S8T8"/>
<feature type="compositionally biased region" description="Polar residues" evidence="2">
    <location>
        <begin position="322"/>
        <end position="331"/>
    </location>
</feature>
<dbReference type="Proteomes" id="UP000603141">
    <property type="component" value="Unassembled WGS sequence"/>
</dbReference>
<organism evidence="5 6">
    <name type="scientific">Luteolibacter pohnpeiensis</name>
    <dbReference type="NCBI Taxonomy" id="454153"/>
    <lineage>
        <taxon>Bacteria</taxon>
        <taxon>Pseudomonadati</taxon>
        <taxon>Verrucomicrobiota</taxon>
        <taxon>Verrucomicrobiia</taxon>
        <taxon>Verrucomicrobiales</taxon>
        <taxon>Verrucomicrobiaceae</taxon>
        <taxon>Luteolibacter</taxon>
    </lineage>
</organism>
<dbReference type="InterPro" id="IPR024463">
    <property type="entry name" value="Transposase_TnpC_homeodom"/>
</dbReference>
<dbReference type="PANTHER" id="PTHR33678">
    <property type="entry name" value="BLL1576 PROTEIN"/>
    <property type="match status" value="1"/>
</dbReference>
<dbReference type="InterPro" id="IPR052344">
    <property type="entry name" value="Transposase-related"/>
</dbReference>
<sequence length="419" mass="45863">MSPEREQQLLNEIARRDERIAQLELENKLLSQKLDLVLRKLFGSSSEKLDVGQLELSLDPDALKKPPVAGGAPAAEELAVIKRRPDQSRKPRIPEHLPVEEIFLDPEPVKACPQAWRCIGEEVSEQLDYRPGKFLRRRLIRRKYVRLAAKAAPPVIAALPVRLQDGCLATPGLIAEILVNKYAWSLPLYRQESLFRQRHDVAIPRQTMMNWEALAADRLMPLYQLLKRHLLESSYLQIDEWSGATWTGANATCPEGVRPEGSIKHPSATKNPAMAKPKPATIGFIVVRMASFSTIGGRDAPTFTLMKSSATTVTLATRPPSKASSKATATPPTKRIAEPLPPAVKSSSLPPAGSTRDASFLMPATNRPGSLDSSCVRSATSTPLNRASERPEPDPPCEPPPAPAKVIPFINGSGKSSVC</sequence>
<keyword evidence="1" id="KW-0175">Coiled coil</keyword>
<dbReference type="Pfam" id="PF13007">
    <property type="entry name" value="LZ_Tnp_IS66"/>
    <property type="match status" value="1"/>
</dbReference>
<feature type="region of interest" description="Disordered" evidence="2">
    <location>
        <begin position="313"/>
        <end position="419"/>
    </location>
</feature>
<feature type="coiled-coil region" evidence="1">
    <location>
        <begin position="6"/>
        <end position="40"/>
    </location>
</feature>
<name>A0A934S8T8_9BACT</name>
<evidence type="ECO:0000259" key="4">
    <source>
        <dbReference type="Pfam" id="PF13007"/>
    </source>
</evidence>
<accession>A0A934S8T8</accession>
<dbReference type="InterPro" id="IPR004291">
    <property type="entry name" value="Transposase_IS66_central"/>
</dbReference>
<proteinExistence type="predicted"/>
<evidence type="ECO:0000259" key="3">
    <source>
        <dbReference type="Pfam" id="PF03050"/>
    </source>
</evidence>
<feature type="compositionally biased region" description="Pro residues" evidence="2">
    <location>
        <begin position="394"/>
        <end position="403"/>
    </location>
</feature>
<keyword evidence="6" id="KW-1185">Reference proteome</keyword>
<dbReference type="PANTHER" id="PTHR33678:SF1">
    <property type="entry name" value="BLL1576 PROTEIN"/>
    <property type="match status" value="1"/>
</dbReference>
<feature type="domain" description="Transposase TnpC homeodomain" evidence="4">
    <location>
        <begin position="30"/>
        <end position="102"/>
    </location>
</feature>
<evidence type="ECO:0000256" key="1">
    <source>
        <dbReference type="SAM" id="Coils"/>
    </source>
</evidence>
<feature type="domain" description="Transposase IS66 central" evidence="3">
    <location>
        <begin position="167"/>
        <end position="240"/>
    </location>
</feature>
<protein>
    <submittedName>
        <fullName evidence="5">Transposase</fullName>
    </submittedName>
</protein>
<dbReference type="Pfam" id="PF03050">
    <property type="entry name" value="DDE_Tnp_IS66"/>
    <property type="match status" value="1"/>
</dbReference>
<dbReference type="EMBL" id="JAENIJ010000040">
    <property type="protein sequence ID" value="MBK1884267.1"/>
    <property type="molecule type" value="Genomic_DNA"/>
</dbReference>
<evidence type="ECO:0000313" key="5">
    <source>
        <dbReference type="EMBL" id="MBK1884267.1"/>
    </source>
</evidence>
<evidence type="ECO:0000256" key="2">
    <source>
        <dbReference type="SAM" id="MobiDB-lite"/>
    </source>
</evidence>
<feature type="compositionally biased region" description="Polar residues" evidence="2">
    <location>
        <begin position="367"/>
        <end position="385"/>
    </location>
</feature>
<reference evidence="5" key="1">
    <citation type="submission" date="2021-01" db="EMBL/GenBank/DDBJ databases">
        <title>Modified the classification status of verrucomicrobia.</title>
        <authorList>
            <person name="Feng X."/>
        </authorList>
    </citation>
    <scope>NUCLEOTIDE SEQUENCE</scope>
    <source>
        <strain evidence="5">KCTC 22041</strain>
    </source>
</reference>